<dbReference type="SUPFAM" id="SSF54862">
    <property type="entry name" value="4Fe-4S ferredoxins"/>
    <property type="match status" value="1"/>
</dbReference>
<name>A0A1I2JKG3_9CLOT</name>
<dbReference type="RefSeq" id="WP_027637880.1">
    <property type="nucleotide sequence ID" value="NZ_BAAACD010000024.1"/>
</dbReference>
<dbReference type="GO" id="GO:0051536">
    <property type="term" value="F:iron-sulfur cluster binding"/>
    <property type="evidence" value="ECO:0007669"/>
    <property type="project" value="UniProtKB-KW"/>
</dbReference>
<organism evidence="6 7">
    <name type="scientific">Clostridium cadaveris</name>
    <dbReference type="NCBI Taxonomy" id="1529"/>
    <lineage>
        <taxon>Bacteria</taxon>
        <taxon>Bacillati</taxon>
        <taxon>Bacillota</taxon>
        <taxon>Clostridia</taxon>
        <taxon>Eubacteriales</taxon>
        <taxon>Clostridiaceae</taxon>
        <taxon>Clostridium</taxon>
    </lineage>
</organism>
<feature type="domain" description="4Fe-4S ferredoxin-type" evidence="4">
    <location>
        <begin position="42"/>
        <end position="71"/>
    </location>
</feature>
<dbReference type="PANTHER" id="PTHR43122">
    <property type="entry name" value="FERREDOXIN SUBUNIT OF PYRUVATE:FLAVODOXIN OXIDOREDUCTASE-RELATED"/>
    <property type="match status" value="1"/>
</dbReference>
<keyword evidence="1" id="KW-0479">Metal-binding</keyword>
<protein>
    <submittedName>
        <fullName evidence="6">2-oxoglutarate ferredoxin oxidoreductase subunit delta</fullName>
    </submittedName>
    <submittedName>
        <fullName evidence="5">4Fe-4S dicluster domain-containing protein</fullName>
    </submittedName>
</protein>
<dbReference type="Gene3D" id="3.30.70.20">
    <property type="match status" value="1"/>
</dbReference>
<evidence type="ECO:0000313" key="6">
    <source>
        <dbReference type="EMBL" id="SFF54460.1"/>
    </source>
</evidence>
<reference evidence="5 8" key="2">
    <citation type="submission" date="2018-03" db="EMBL/GenBank/DDBJ databases">
        <title>The uncultured portion of the human microbiome is neutrally assembled.</title>
        <authorList>
            <person name="Jeraldo P."/>
            <person name="Boardman L."/>
            <person name="White B.A."/>
            <person name="Nelson H."/>
            <person name="Goldenfeld N."/>
            <person name="Chia N."/>
        </authorList>
    </citation>
    <scope>NUCLEOTIDE SEQUENCE [LARGE SCALE GENOMIC DNA]</scope>
    <source>
        <strain evidence="5">CIM:MAG 903</strain>
    </source>
</reference>
<dbReference type="GeneID" id="90544333"/>
<dbReference type="EMBL" id="FOOE01000002">
    <property type="protein sequence ID" value="SFF54460.1"/>
    <property type="molecule type" value="Genomic_DNA"/>
</dbReference>
<proteinExistence type="predicted"/>
<dbReference type="AlphaFoldDB" id="A0A1I2JKG3"/>
<evidence type="ECO:0000256" key="3">
    <source>
        <dbReference type="ARBA" id="ARBA00023014"/>
    </source>
</evidence>
<evidence type="ECO:0000313" key="8">
    <source>
        <dbReference type="Proteomes" id="UP000246114"/>
    </source>
</evidence>
<dbReference type="PANTHER" id="PTHR43122:SF1">
    <property type="entry name" value="IRON-SULFUR-BINDING PROTEIN"/>
    <property type="match status" value="1"/>
</dbReference>
<dbReference type="Proteomes" id="UP000182135">
    <property type="component" value="Unassembled WGS sequence"/>
</dbReference>
<reference evidence="6 7" key="1">
    <citation type="submission" date="2016-10" db="EMBL/GenBank/DDBJ databases">
        <authorList>
            <person name="de Groot N.N."/>
        </authorList>
    </citation>
    <scope>NUCLEOTIDE SEQUENCE [LARGE SCALE GENOMIC DNA]</scope>
    <source>
        <strain evidence="6 7">NLAE-zl-G419</strain>
    </source>
</reference>
<dbReference type="STRING" id="1529.SAMN04487885_102114"/>
<evidence type="ECO:0000256" key="2">
    <source>
        <dbReference type="ARBA" id="ARBA00023004"/>
    </source>
</evidence>
<dbReference type="Pfam" id="PF12838">
    <property type="entry name" value="Fer4_7"/>
    <property type="match status" value="1"/>
</dbReference>
<dbReference type="OrthoDB" id="9804603at2"/>
<dbReference type="InterPro" id="IPR017900">
    <property type="entry name" value="4Fe4S_Fe_S_CS"/>
</dbReference>
<keyword evidence="3" id="KW-0411">Iron-sulfur</keyword>
<dbReference type="EMBL" id="QAMZ01000053">
    <property type="protein sequence ID" value="PWL51926.1"/>
    <property type="molecule type" value="Genomic_DNA"/>
</dbReference>
<dbReference type="eggNOG" id="COG1146">
    <property type="taxonomic scope" value="Bacteria"/>
</dbReference>
<evidence type="ECO:0000259" key="4">
    <source>
        <dbReference type="PROSITE" id="PS51379"/>
    </source>
</evidence>
<keyword evidence="2" id="KW-0408">Iron</keyword>
<dbReference type="InterPro" id="IPR017896">
    <property type="entry name" value="4Fe4S_Fe-S-bd"/>
</dbReference>
<evidence type="ECO:0000313" key="5">
    <source>
        <dbReference type="EMBL" id="PWL51926.1"/>
    </source>
</evidence>
<dbReference type="PROSITE" id="PS00198">
    <property type="entry name" value="4FE4S_FER_1"/>
    <property type="match status" value="1"/>
</dbReference>
<dbReference type="PROSITE" id="PS51379">
    <property type="entry name" value="4FE4S_FER_2"/>
    <property type="match status" value="2"/>
</dbReference>
<sequence length="72" mass="8003">MKKIVFQVNEEYCKGCGLCVVVCPKKILELSAERTNSKGYNPMQIINVDECIGCLSCAMMCPDVAIQIEKID</sequence>
<dbReference type="Proteomes" id="UP000246114">
    <property type="component" value="Unassembled WGS sequence"/>
</dbReference>
<gene>
    <name evidence="5" type="ORF">DBY38_13370</name>
    <name evidence="6" type="ORF">SAMN04487885_102114</name>
</gene>
<keyword evidence="7" id="KW-1185">Reference proteome</keyword>
<accession>A0A1I2JKG3</accession>
<dbReference type="GO" id="GO:0046872">
    <property type="term" value="F:metal ion binding"/>
    <property type="evidence" value="ECO:0007669"/>
    <property type="project" value="UniProtKB-KW"/>
</dbReference>
<evidence type="ECO:0000313" key="7">
    <source>
        <dbReference type="Proteomes" id="UP000182135"/>
    </source>
</evidence>
<evidence type="ECO:0000256" key="1">
    <source>
        <dbReference type="ARBA" id="ARBA00022723"/>
    </source>
</evidence>
<feature type="domain" description="4Fe-4S ferredoxin-type" evidence="4">
    <location>
        <begin position="4"/>
        <end position="33"/>
    </location>
</feature>